<proteinExistence type="predicted"/>
<keyword evidence="1" id="KW-0812">Transmembrane</keyword>
<dbReference type="InterPro" id="IPR049458">
    <property type="entry name" value="EpsG-like"/>
</dbReference>
<feature type="transmembrane region" description="Helical" evidence="1">
    <location>
        <begin position="86"/>
        <end position="105"/>
    </location>
</feature>
<sequence length="314" mass="35080">MFFIIIALFIGLRHEVGADWYSYIGHLERASYISFTEILFDGDPGYVFLNWFAGRLGLGVWAVNLGCGVIFAFGLIAFALQQPRPWLCIVVAIPYLVIVVAMGYSRQGVAIGVALLGLVALSKGSVFRFVLWVALAATFHKTAIAIVPIAMLAGTENRVWTTVWVAASGLVLYFVFLIDNVDTLYTRYFEGNYESDGALIRVSMNAVPAMIYILFRKRFQGQATERKLWFYFSIAAICFIPILMVSPSTTAVDRIALYLIPVQLFVFSRLPDALGRQNAHVFVVGVVLYSALVQFVWLHFSNHSSAWIPYSVDI</sequence>
<gene>
    <name evidence="2" type="ORF">GTW51_20400</name>
</gene>
<keyword evidence="3" id="KW-1185">Reference proteome</keyword>
<dbReference type="Proteomes" id="UP000476332">
    <property type="component" value="Unassembled WGS sequence"/>
</dbReference>
<feature type="transmembrane region" description="Helical" evidence="1">
    <location>
        <begin position="159"/>
        <end position="178"/>
    </location>
</feature>
<evidence type="ECO:0000256" key="1">
    <source>
        <dbReference type="SAM" id="Phobius"/>
    </source>
</evidence>
<organism evidence="2 3">
    <name type="scientific">Aurantimonas aggregata</name>
    <dbReference type="NCBI Taxonomy" id="2047720"/>
    <lineage>
        <taxon>Bacteria</taxon>
        <taxon>Pseudomonadati</taxon>
        <taxon>Pseudomonadota</taxon>
        <taxon>Alphaproteobacteria</taxon>
        <taxon>Hyphomicrobiales</taxon>
        <taxon>Aurantimonadaceae</taxon>
        <taxon>Aurantimonas</taxon>
    </lineage>
</organism>
<feature type="transmembrane region" description="Helical" evidence="1">
    <location>
        <begin position="228"/>
        <end position="245"/>
    </location>
</feature>
<feature type="transmembrane region" description="Helical" evidence="1">
    <location>
        <begin position="198"/>
        <end position="216"/>
    </location>
</feature>
<name>A0A6L9MMW6_9HYPH</name>
<evidence type="ECO:0000313" key="2">
    <source>
        <dbReference type="EMBL" id="NDV89042.1"/>
    </source>
</evidence>
<keyword evidence="1" id="KW-0472">Membrane</keyword>
<keyword evidence="1" id="KW-1133">Transmembrane helix</keyword>
<accession>A0A6L9MMW6</accession>
<evidence type="ECO:0000313" key="3">
    <source>
        <dbReference type="Proteomes" id="UP000476332"/>
    </source>
</evidence>
<dbReference type="Pfam" id="PF14897">
    <property type="entry name" value="EpsG"/>
    <property type="match status" value="1"/>
</dbReference>
<dbReference type="RefSeq" id="WP_163045892.1">
    <property type="nucleotide sequence ID" value="NZ_JAAAMJ010000025.1"/>
</dbReference>
<protein>
    <submittedName>
        <fullName evidence="2">EpsG family protein</fullName>
    </submittedName>
</protein>
<dbReference type="EMBL" id="JAAAMJ010000025">
    <property type="protein sequence ID" value="NDV89042.1"/>
    <property type="molecule type" value="Genomic_DNA"/>
</dbReference>
<comment type="caution">
    <text evidence="2">The sequence shown here is derived from an EMBL/GenBank/DDBJ whole genome shotgun (WGS) entry which is preliminary data.</text>
</comment>
<reference evidence="2 3" key="1">
    <citation type="submission" date="2020-01" db="EMBL/GenBank/DDBJ databases">
        <title>Genomes of bacteria type strains.</title>
        <authorList>
            <person name="Chen J."/>
            <person name="Zhu S."/>
            <person name="Chen J."/>
        </authorList>
    </citation>
    <scope>NUCLEOTIDE SEQUENCE [LARGE SCALE GENOMIC DNA]</scope>
    <source>
        <strain evidence="2 3">KCTC 52919</strain>
    </source>
</reference>
<feature type="transmembrane region" description="Helical" evidence="1">
    <location>
        <begin position="279"/>
        <end position="300"/>
    </location>
</feature>
<feature type="transmembrane region" description="Helical" evidence="1">
    <location>
        <begin position="251"/>
        <end position="267"/>
    </location>
</feature>
<feature type="transmembrane region" description="Helical" evidence="1">
    <location>
        <begin position="58"/>
        <end position="79"/>
    </location>
</feature>
<dbReference type="AlphaFoldDB" id="A0A6L9MMW6"/>